<dbReference type="EMBL" id="JBBWWR010000015">
    <property type="protein sequence ID" value="KAK8950533.1"/>
    <property type="molecule type" value="Genomic_DNA"/>
</dbReference>
<accession>A0ABR2LVE9</accession>
<comment type="caution">
    <text evidence="2">The sequence shown here is derived from an EMBL/GenBank/DDBJ whole genome shotgun (WGS) entry which is preliminary data.</text>
</comment>
<reference evidence="2 3" key="1">
    <citation type="journal article" date="2022" name="Nat. Plants">
        <title>Genomes of leafy and leafless Platanthera orchids illuminate the evolution of mycoheterotrophy.</title>
        <authorList>
            <person name="Li M.H."/>
            <person name="Liu K.W."/>
            <person name="Li Z."/>
            <person name="Lu H.C."/>
            <person name="Ye Q.L."/>
            <person name="Zhang D."/>
            <person name="Wang J.Y."/>
            <person name="Li Y.F."/>
            <person name="Zhong Z.M."/>
            <person name="Liu X."/>
            <person name="Yu X."/>
            <person name="Liu D.K."/>
            <person name="Tu X.D."/>
            <person name="Liu B."/>
            <person name="Hao Y."/>
            <person name="Liao X.Y."/>
            <person name="Jiang Y.T."/>
            <person name="Sun W.H."/>
            <person name="Chen J."/>
            <person name="Chen Y.Q."/>
            <person name="Ai Y."/>
            <person name="Zhai J.W."/>
            <person name="Wu S.S."/>
            <person name="Zhou Z."/>
            <person name="Hsiao Y.Y."/>
            <person name="Wu W.L."/>
            <person name="Chen Y.Y."/>
            <person name="Lin Y.F."/>
            <person name="Hsu J.L."/>
            <person name="Li C.Y."/>
            <person name="Wang Z.W."/>
            <person name="Zhao X."/>
            <person name="Zhong W.Y."/>
            <person name="Ma X.K."/>
            <person name="Ma L."/>
            <person name="Huang J."/>
            <person name="Chen G.Z."/>
            <person name="Huang M.Z."/>
            <person name="Huang L."/>
            <person name="Peng D.H."/>
            <person name="Luo Y.B."/>
            <person name="Zou S.Q."/>
            <person name="Chen S.P."/>
            <person name="Lan S."/>
            <person name="Tsai W.C."/>
            <person name="Van de Peer Y."/>
            <person name="Liu Z.J."/>
        </authorList>
    </citation>
    <scope>NUCLEOTIDE SEQUENCE [LARGE SCALE GENOMIC DNA]</scope>
    <source>
        <strain evidence="2">Lor288</strain>
    </source>
</reference>
<evidence type="ECO:0000313" key="3">
    <source>
        <dbReference type="Proteomes" id="UP001412067"/>
    </source>
</evidence>
<evidence type="ECO:0000313" key="2">
    <source>
        <dbReference type="EMBL" id="KAK8950533.1"/>
    </source>
</evidence>
<evidence type="ECO:0000256" key="1">
    <source>
        <dbReference type="SAM" id="MobiDB-lite"/>
    </source>
</evidence>
<protein>
    <submittedName>
        <fullName evidence="2">Uncharacterized protein</fullName>
    </submittedName>
</protein>
<dbReference type="Proteomes" id="UP001412067">
    <property type="component" value="Unassembled WGS sequence"/>
</dbReference>
<gene>
    <name evidence="2" type="ORF">KSP40_PGU000252</name>
</gene>
<sequence>MRLSRSSGGATLKISKGESNPGLSYLPGRPHCEGFRCQHRDLKKHAEGKLASATPSLAIDLRSLLSTFDTAYYSCLPEAYAVQPSEDLSKALVPFSCCDPSIISAFILSVTAASDDVTAAAENKAVSASEIVLAAAEDNVPTAADEFISQDSLMTEAVVFEPATRAAEQRKDT</sequence>
<name>A0ABR2LVE9_9ASPA</name>
<feature type="region of interest" description="Disordered" evidence="1">
    <location>
        <begin position="1"/>
        <end position="23"/>
    </location>
</feature>
<proteinExistence type="predicted"/>
<organism evidence="2 3">
    <name type="scientific">Platanthera guangdongensis</name>
    <dbReference type="NCBI Taxonomy" id="2320717"/>
    <lineage>
        <taxon>Eukaryota</taxon>
        <taxon>Viridiplantae</taxon>
        <taxon>Streptophyta</taxon>
        <taxon>Embryophyta</taxon>
        <taxon>Tracheophyta</taxon>
        <taxon>Spermatophyta</taxon>
        <taxon>Magnoliopsida</taxon>
        <taxon>Liliopsida</taxon>
        <taxon>Asparagales</taxon>
        <taxon>Orchidaceae</taxon>
        <taxon>Orchidoideae</taxon>
        <taxon>Orchideae</taxon>
        <taxon>Orchidinae</taxon>
        <taxon>Platanthera</taxon>
    </lineage>
</organism>
<keyword evidence="3" id="KW-1185">Reference proteome</keyword>